<dbReference type="Proteomes" id="UP000178911">
    <property type="component" value="Unassembled WGS sequence"/>
</dbReference>
<evidence type="ECO:0000313" key="2">
    <source>
        <dbReference type="Proteomes" id="UP000178911"/>
    </source>
</evidence>
<protein>
    <submittedName>
        <fullName evidence="1">Uncharacterized protein</fullName>
    </submittedName>
</protein>
<gene>
    <name evidence="1" type="ORF">A3A13_00335</name>
</gene>
<organism evidence="1 2">
    <name type="scientific">Candidatus Yanofskybacteria bacterium RIFCSPLOWO2_01_FULL_43_22</name>
    <dbReference type="NCBI Taxonomy" id="1802695"/>
    <lineage>
        <taxon>Bacteria</taxon>
        <taxon>Candidatus Yanofskyibacteriota</taxon>
    </lineage>
</organism>
<accession>A0A1F8GEN0</accession>
<proteinExistence type="predicted"/>
<name>A0A1F8GEN0_9BACT</name>
<dbReference type="EMBL" id="MGKJ01000016">
    <property type="protein sequence ID" value="OGN23741.1"/>
    <property type="molecule type" value="Genomic_DNA"/>
</dbReference>
<sequence>MAILQNQQYQRFNKKLLQLRGVGGDFFTVNNESRINPIPPKNRTTNGLKIFIWERNSGAVKNHDAKIMMPKKIEDRPSVVIDMPSLSLKVRTSLSTTNLH</sequence>
<comment type="caution">
    <text evidence="1">The sequence shown here is derived from an EMBL/GenBank/DDBJ whole genome shotgun (WGS) entry which is preliminary data.</text>
</comment>
<reference evidence="1 2" key="1">
    <citation type="journal article" date="2016" name="Nat. Commun.">
        <title>Thousands of microbial genomes shed light on interconnected biogeochemical processes in an aquifer system.</title>
        <authorList>
            <person name="Anantharaman K."/>
            <person name="Brown C.T."/>
            <person name="Hug L.A."/>
            <person name="Sharon I."/>
            <person name="Castelle C.J."/>
            <person name="Probst A.J."/>
            <person name="Thomas B.C."/>
            <person name="Singh A."/>
            <person name="Wilkins M.J."/>
            <person name="Karaoz U."/>
            <person name="Brodie E.L."/>
            <person name="Williams K.H."/>
            <person name="Hubbard S.S."/>
            <person name="Banfield J.F."/>
        </authorList>
    </citation>
    <scope>NUCLEOTIDE SEQUENCE [LARGE SCALE GENOMIC DNA]</scope>
</reference>
<dbReference type="AlphaFoldDB" id="A0A1F8GEN0"/>
<evidence type="ECO:0000313" key="1">
    <source>
        <dbReference type="EMBL" id="OGN23741.1"/>
    </source>
</evidence>